<dbReference type="InterPro" id="IPR041615">
    <property type="entry name" value="Desmoplakin_SH3"/>
</dbReference>
<feature type="coiled-coil region" evidence="7">
    <location>
        <begin position="846"/>
        <end position="873"/>
    </location>
</feature>
<feature type="coiled-coil region" evidence="7">
    <location>
        <begin position="1587"/>
        <end position="1628"/>
    </location>
</feature>
<dbReference type="FunFam" id="3.30.160.780:FF:000001">
    <property type="entry name" value="Plectin a"/>
    <property type="match status" value="1"/>
</dbReference>
<dbReference type="FunFam" id="3.90.1290.10:FF:000010">
    <property type="entry name" value="Envoplakin a"/>
    <property type="match status" value="1"/>
</dbReference>
<dbReference type="EMBL" id="JBHFQA010000015">
    <property type="protein sequence ID" value="KAL2087222.1"/>
    <property type="molecule type" value="Genomic_DNA"/>
</dbReference>
<feature type="domain" description="Periplakin-like plectin repeat" evidence="11">
    <location>
        <begin position="1375"/>
        <end position="1518"/>
    </location>
</feature>
<evidence type="ECO:0000256" key="2">
    <source>
        <dbReference type="ARBA" id="ARBA00009109"/>
    </source>
</evidence>
<evidence type="ECO:0000256" key="5">
    <source>
        <dbReference type="ARBA" id="ARBA00022949"/>
    </source>
</evidence>
<dbReference type="Proteomes" id="UP001591681">
    <property type="component" value="Unassembled WGS sequence"/>
</dbReference>
<evidence type="ECO:0000256" key="3">
    <source>
        <dbReference type="ARBA" id="ARBA00022553"/>
    </source>
</evidence>
<evidence type="ECO:0000313" key="12">
    <source>
        <dbReference type="EMBL" id="KAL2087222.1"/>
    </source>
</evidence>
<reference evidence="12 13" key="1">
    <citation type="submission" date="2024-09" db="EMBL/GenBank/DDBJ databases">
        <title>A chromosome-level genome assembly of Gray's grenadier anchovy, Coilia grayii.</title>
        <authorList>
            <person name="Fu Z."/>
        </authorList>
    </citation>
    <scope>NUCLEOTIDE SEQUENCE [LARGE SCALE GENOMIC DNA]</scope>
    <source>
        <strain evidence="12">G4</strain>
        <tissue evidence="12">Muscle</tissue>
    </source>
</reference>
<evidence type="ECO:0000313" key="13">
    <source>
        <dbReference type="Proteomes" id="UP001591681"/>
    </source>
</evidence>
<proteinExistence type="inferred from homology"/>
<dbReference type="Gene3D" id="3.90.1290.10">
    <property type="entry name" value="Plakin repeat"/>
    <property type="match status" value="1"/>
</dbReference>
<organism evidence="12 13">
    <name type="scientific">Coilia grayii</name>
    <name type="common">Gray's grenadier anchovy</name>
    <dbReference type="NCBI Taxonomy" id="363190"/>
    <lineage>
        <taxon>Eukaryota</taxon>
        <taxon>Metazoa</taxon>
        <taxon>Chordata</taxon>
        <taxon>Craniata</taxon>
        <taxon>Vertebrata</taxon>
        <taxon>Euteleostomi</taxon>
        <taxon>Actinopterygii</taxon>
        <taxon>Neopterygii</taxon>
        <taxon>Teleostei</taxon>
        <taxon>Clupei</taxon>
        <taxon>Clupeiformes</taxon>
        <taxon>Clupeoidei</taxon>
        <taxon>Engraulidae</taxon>
        <taxon>Coilinae</taxon>
        <taxon>Coilia</taxon>
    </lineage>
</organism>
<comment type="similarity">
    <text evidence="2">Belongs to the plakin or cytolinker family.</text>
</comment>
<feature type="region of interest" description="Disordered" evidence="8">
    <location>
        <begin position="542"/>
        <end position="566"/>
    </location>
</feature>
<dbReference type="SUPFAM" id="SSF46966">
    <property type="entry name" value="Spectrin repeat"/>
    <property type="match status" value="3"/>
</dbReference>
<evidence type="ECO:0000259" key="11">
    <source>
        <dbReference type="Pfam" id="PF26346"/>
    </source>
</evidence>
<feature type="domain" description="Periplakin-like plectin repeat" evidence="11">
    <location>
        <begin position="915"/>
        <end position="1078"/>
    </location>
</feature>
<accession>A0ABD1JJH3</accession>
<feature type="domain" description="Periplakin-like plectin repeat" evidence="11">
    <location>
        <begin position="1153"/>
        <end position="1317"/>
    </location>
</feature>
<keyword evidence="6 7" id="KW-0175">Coiled coil</keyword>
<dbReference type="GO" id="GO:0070161">
    <property type="term" value="C:anchoring junction"/>
    <property type="evidence" value="ECO:0007669"/>
    <property type="project" value="UniProtKB-SubCell"/>
</dbReference>
<dbReference type="PANTHER" id="PTHR23169">
    <property type="entry name" value="ENVOPLAKIN"/>
    <property type="match status" value="1"/>
</dbReference>
<protein>
    <recommendedName>
        <fullName evidence="14">Desmoplakin SH3 domain-containing protein</fullName>
    </recommendedName>
</protein>
<keyword evidence="5" id="KW-0965">Cell junction</keyword>
<dbReference type="Pfam" id="PF26346">
    <property type="entry name" value="Plectin_PPL"/>
    <property type="match status" value="3"/>
</dbReference>
<dbReference type="SMART" id="SM00250">
    <property type="entry name" value="PLEC"/>
    <property type="match status" value="7"/>
</dbReference>
<dbReference type="Gene3D" id="3.30.160.780">
    <property type="match status" value="1"/>
</dbReference>
<dbReference type="Gene3D" id="1.20.58.60">
    <property type="match status" value="4"/>
</dbReference>
<gene>
    <name evidence="12" type="ORF">ACEWY4_018281</name>
</gene>
<evidence type="ECO:0000256" key="7">
    <source>
        <dbReference type="SAM" id="Coils"/>
    </source>
</evidence>
<feature type="compositionally biased region" description="Low complexity" evidence="8">
    <location>
        <begin position="1945"/>
        <end position="1963"/>
    </location>
</feature>
<evidence type="ECO:0000256" key="1">
    <source>
        <dbReference type="ARBA" id="ARBA00004282"/>
    </source>
</evidence>
<dbReference type="InterPro" id="IPR058847">
    <property type="entry name" value="Plectin_PPL"/>
</dbReference>
<dbReference type="PANTHER" id="PTHR23169:SF7">
    <property type="entry name" value="ENVOPLAKIN"/>
    <property type="match status" value="1"/>
</dbReference>
<keyword evidence="3" id="KW-0597">Phosphoprotein</keyword>
<feature type="coiled-coil region" evidence="7">
    <location>
        <begin position="1219"/>
        <end position="1246"/>
    </location>
</feature>
<feature type="domain" description="Desmoplakin SH3" evidence="9">
    <location>
        <begin position="356"/>
        <end position="420"/>
    </location>
</feature>
<keyword evidence="13" id="KW-1185">Reference proteome</keyword>
<dbReference type="Pfam" id="PF23160">
    <property type="entry name" value="Spectrin_1st_PEPL"/>
    <property type="match status" value="1"/>
</dbReference>
<dbReference type="InterPro" id="IPR035915">
    <property type="entry name" value="Plakin_repeat_sf"/>
</dbReference>
<name>A0ABD1JJH3_9TELE</name>
<feature type="region of interest" description="Disordered" evidence="8">
    <location>
        <begin position="1518"/>
        <end position="1538"/>
    </location>
</feature>
<evidence type="ECO:0008006" key="14">
    <source>
        <dbReference type="Google" id="ProtNLM"/>
    </source>
</evidence>
<feature type="coiled-coil region" evidence="7">
    <location>
        <begin position="1098"/>
        <end position="1193"/>
    </location>
</feature>
<feature type="coiled-coil region" evidence="7">
    <location>
        <begin position="1279"/>
        <end position="1313"/>
    </location>
</feature>
<dbReference type="InterPro" id="IPR001101">
    <property type="entry name" value="Plectin_repeat"/>
</dbReference>
<evidence type="ECO:0000256" key="8">
    <source>
        <dbReference type="SAM" id="MobiDB-lite"/>
    </source>
</evidence>
<evidence type="ECO:0000256" key="4">
    <source>
        <dbReference type="ARBA" id="ARBA00022737"/>
    </source>
</evidence>
<feature type="compositionally biased region" description="Polar residues" evidence="8">
    <location>
        <begin position="1519"/>
        <end position="1531"/>
    </location>
</feature>
<dbReference type="InterPro" id="IPR055419">
    <property type="entry name" value="Spectrin_PEPL/EVPL"/>
</dbReference>
<evidence type="ECO:0000256" key="6">
    <source>
        <dbReference type="ARBA" id="ARBA00023054"/>
    </source>
</evidence>
<feature type="coiled-coil region" evidence="7">
    <location>
        <begin position="511"/>
        <end position="541"/>
    </location>
</feature>
<feature type="domain" description="Periplakin/Envoplakin N-terminal" evidence="10">
    <location>
        <begin position="1"/>
        <end position="93"/>
    </location>
</feature>
<feature type="compositionally biased region" description="Polar residues" evidence="8">
    <location>
        <begin position="547"/>
        <end position="565"/>
    </location>
</feature>
<sequence length="1969" mass="226185">MQKNADQVEKDVLRAEELMVLDNDKKNKELPFKHQDEVADCLGEAEGLLKDLFLDVDKAKKMGHPQAGEIENDVSHLHDRWLKDCAIHRDVYDPVDDVELHPRIHWAEVLNEKQKQVNAEVFGPTLADVEKQIAAHNILHKEIEAYNSQMSPGTTGSKEEYADIKKQYTNILDNSKWRRHYLTSLYDYMHGCKKEIKYLNDEQNKTLKQDWSDRMVDPPDVRREYENFKNNSLLSHEAEVNRLQDDGDRLVELKHPASSIVEAQRDELRNEWQKFLNLCICQEVHLDNVEEYKKYQLDADTLSESLTKLSASLSPKVLSGMTNPEILLQLQAEEKAVQRSEQKLADLRKRSTTIAPLKLRRSIPSRPKAIESLCDWTTPKASLTRGEVFTLKSNSNNENWEVVSSDGVTKSFPGVCFLIPPPDTEAIDKVDLLGGELVDLKKRRAALEASLKNRPSEVSKASQAAPVAAAPENPKALELAGRLSDLDKDLAQAEQGMLSRLRAPLDRTDSAKDLASRLKEQEKAAEALKALDQQKVAAQKELEPLLTQKTNGPTLSSLPEKLSSTQKKKDSLAALADLYTKKANASLNLENQIKKVDGIVSDLEKKLSDGGAISDAPGAIQTGLQEVQDLNKDVAKTQSQMQRLSEDLEATEKLCSSLQQGYQEYCPDIGRQRSDVTRLQGRYARVANQLQEREKLLQSAAFKNQDFQNVSQSLDSFLNNLPNNSVSPSDNLAEISAKQTSQERVVEDIKRKGDDIDRVIDLSTDLQDLLNEYETNCDTFNGTLADAEPTSAKKLNTSSLADTVQKQEKALVNRYAETAAANDQLLNQLGLTKNIVAQNEEKATIVAQQQAQLQSQQRSVEEANNLKKELDDEVVRRSHAETDLRTFKDRLLSLKSRRGVERVEEKEVLQYYRDPKMETDLKELQKTAHEEALKRAGIQSEIDHTGSKITKLESELKTIEPKLVTREVTKYERDPQLDIEADKVNNDIKKLRDDIRVNDKEVYQLQTELVILEQKKPNIKQRVVQRDVVRVEKDPEMLKAVRTFESEIADEGERSRSINNEIFQIRSQINTLERLIPTLEPKIVTKEVKQVEQDPEALKESEKLKSLLDNEKKEYNNLQTELSGLQIRLRQMKELKPKVEVKEVINELFRVSPQTEEEMARLKKERQDSLKKHTDLEYEIRQVKSDIKDLKAQPPQVEWKEVTQEVVKEERTPEDVKEIQRLTDQLSLLQNTYDTAQDQIKLLIKDRDGIKAEKSKVETQLLNKEVVKYIDDPLLEKEADRLRRDYRQEQQKRRTTEEMVFDLQNKYIQLERQKPEEKVVVEEVVRVQKDPKQILEHDRLGKNLDNEVKSRRQLELEVQQLRAIVEEKERNIRASDERQRKTQVDTELFEIKTRIHDLETAPPPVEESIVMEEVLKVERDPKLEKLTSGLRTEFDRENNEIIRLQRETRLVNARLDVLKREKAGEKTVYKEVIRVEKDQAVEAERSHLREQALQQKNARRDLEDEIKRLTEKLDRLRNRSTSTTQEESNLIRNRDALQKEKDRLQRELKTLESEKQDTTISFQQQTRLMSDRNQMNRQKSIKMETDVQRLERDILDEKDKIHKRENTIRELQNSLKKEDNRESRTKETNLSTKITILDPDTGKDMSPYDAFLRGMIDRKQYLQLQELECDWEQVTTMGPEGETFVLQDRKSGKQYPIKDALKDGRVTEEQFNQYKKGNMPISEFALLVAGETKPASSIKSIPSWRSLTNVSDPIIEGDFPISGIYDTNTDSSLSIRDAMKHRMIDTNTAQKLLEAQAATGGIMDINSRERYSVHKAAELGLIEASQLQRLLNAQKAYTGVEDPITRERLSIGEAVQKGWMPKETAMRYMEAQFLTGGLVNPNRTGRVDIIEAVGSKMIDSAMLRELQEEANHAKELIDPITKERINYKQALSRSKIDPTSRLPMLPATSKSTSPSSSLPSYYTHRSSIR</sequence>
<dbReference type="Pfam" id="PF17902">
    <property type="entry name" value="SH3_10"/>
    <property type="match status" value="1"/>
</dbReference>
<feature type="coiled-coil region" evidence="7">
    <location>
        <begin position="627"/>
        <end position="661"/>
    </location>
</feature>
<comment type="caution">
    <text evidence="12">The sequence shown here is derived from an EMBL/GenBank/DDBJ whole genome shotgun (WGS) entry which is preliminary data.</text>
</comment>
<dbReference type="SMART" id="SM00150">
    <property type="entry name" value="SPEC"/>
    <property type="match status" value="2"/>
</dbReference>
<dbReference type="InterPro" id="IPR018159">
    <property type="entry name" value="Spectrin/alpha-actinin"/>
</dbReference>
<keyword evidence="4" id="KW-0677">Repeat</keyword>
<dbReference type="Gene3D" id="2.30.30.40">
    <property type="entry name" value="SH3 Domains"/>
    <property type="match status" value="1"/>
</dbReference>
<comment type="subcellular location">
    <subcellularLocation>
        <location evidence="1">Cell junction</location>
    </subcellularLocation>
</comment>
<dbReference type="InterPro" id="IPR043197">
    <property type="entry name" value="Plakin"/>
</dbReference>
<dbReference type="SUPFAM" id="SSF75399">
    <property type="entry name" value="Plakin repeat"/>
    <property type="match status" value="2"/>
</dbReference>
<dbReference type="FunFam" id="1.20.58.60:FF:000178">
    <property type="entry name" value="Envoplakin a"/>
    <property type="match status" value="1"/>
</dbReference>
<feature type="region of interest" description="Disordered" evidence="8">
    <location>
        <begin position="1929"/>
        <end position="1969"/>
    </location>
</feature>
<evidence type="ECO:0000259" key="10">
    <source>
        <dbReference type="Pfam" id="PF23160"/>
    </source>
</evidence>
<dbReference type="Pfam" id="PF00681">
    <property type="entry name" value="Plectin"/>
    <property type="match status" value="3"/>
</dbReference>
<evidence type="ECO:0000259" key="9">
    <source>
        <dbReference type="Pfam" id="PF17902"/>
    </source>
</evidence>
<feature type="coiled-coil region" evidence="7">
    <location>
        <begin position="1344"/>
        <end position="1378"/>
    </location>
</feature>